<dbReference type="PANTHER" id="PTHR34239">
    <property type="entry name" value="APPLE DOMAIN-CONTAINING PROTEIN"/>
    <property type="match status" value="1"/>
</dbReference>
<comment type="caution">
    <text evidence="2">The sequence shown here is derived from an EMBL/GenBank/DDBJ whole genome shotgun (WGS) entry which is preliminary data.</text>
</comment>
<dbReference type="EMBL" id="VTPC01002814">
    <property type="protein sequence ID" value="KAF2899419.1"/>
    <property type="molecule type" value="Genomic_DNA"/>
</dbReference>
<protein>
    <submittedName>
        <fullName evidence="2">Uncharacterized protein</fullName>
    </submittedName>
</protein>
<accession>A0A8K0D7T4</accession>
<proteinExistence type="predicted"/>
<organism evidence="2 3">
    <name type="scientific">Ignelater luminosus</name>
    <name type="common">Cucubano</name>
    <name type="synonym">Pyrophorus luminosus</name>
    <dbReference type="NCBI Taxonomy" id="2038154"/>
    <lineage>
        <taxon>Eukaryota</taxon>
        <taxon>Metazoa</taxon>
        <taxon>Ecdysozoa</taxon>
        <taxon>Arthropoda</taxon>
        <taxon>Hexapoda</taxon>
        <taxon>Insecta</taxon>
        <taxon>Pterygota</taxon>
        <taxon>Neoptera</taxon>
        <taxon>Endopterygota</taxon>
        <taxon>Coleoptera</taxon>
        <taxon>Polyphaga</taxon>
        <taxon>Elateriformia</taxon>
        <taxon>Elateroidea</taxon>
        <taxon>Elateridae</taxon>
        <taxon>Agrypninae</taxon>
        <taxon>Pyrophorini</taxon>
        <taxon>Ignelater</taxon>
    </lineage>
</organism>
<feature type="region of interest" description="Disordered" evidence="1">
    <location>
        <begin position="147"/>
        <end position="203"/>
    </location>
</feature>
<evidence type="ECO:0000313" key="3">
    <source>
        <dbReference type="Proteomes" id="UP000801492"/>
    </source>
</evidence>
<dbReference type="AlphaFoldDB" id="A0A8K0D7T4"/>
<dbReference type="PANTHER" id="PTHR34239:SF2">
    <property type="entry name" value="TRANSPOSABLE ELEMENT P TRANSPOSASE_THAP9 CONSERVED DOMAIN-CONTAINING PROTEIN"/>
    <property type="match status" value="1"/>
</dbReference>
<gene>
    <name evidence="2" type="ORF">ILUMI_06755</name>
</gene>
<reference evidence="2" key="1">
    <citation type="submission" date="2019-08" db="EMBL/GenBank/DDBJ databases">
        <title>The genome of the North American firefly Photinus pyralis.</title>
        <authorList>
            <consortium name="Photinus pyralis genome working group"/>
            <person name="Fallon T.R."/>
            <person name="Sander Lower S.E."/>
            <person name="Weng J.-K."/>
        </authorList>
    </citation>
    <scope>NUCLEOTIDE SEQUENCE</scope>
    <source>
        <strain evidence="2">TRF0915ILg1</strain>
        <tissue evidence="2">Whole body</tissue>
    </source>
</reference>
<sequence length="203" mass="22716">MGLSLEDHAKLIAKHLPPENCLLLGVPKLDLEMVTAVSEPIAKRDDRLNQLQKLVGAILTAIGNAISLMLKKEGGESCSRRKLVCLILNKEIKETLNSSPIGERLFGGDLGERVKTRKILKRSGQEIKAPLARSKVTRKPLLAKSLNYKSLLRTRPRGAPQRGRRSGFSRSPHYHPSRQRQGADRKSLVPPKEGTRHKRVERF</sequence>
<name>A0A8K0D7T4_IGNLU</name>
<evidence type="ECO:0000256" key="1">
    <source>
        <dbReference type="SAM" id="MobiDB-lite"/>
    </source>
</evidence>
<dbReference type="OrthoDB" id="6744247at2759"/>
<keyword evidence="3" id="KW-1185">Reference proteome</keyword>
<dbReference type="Proteomes" id="UP000801492">
    <property type="component" value="Unassembled WGS sequence"/>
</dbReference>
<feature type="compositionally biased region" description="Basic residues" evidence="1">
    <location>
        <begin position="152"/>
        <end position="178"/>
    </location>
</feature>
<evidence type="ECO:0000313" key="2">
    <source>
        <dbReference type="EMBL" id="KAF2899419.1"/>
    </source>
</evidence>